<organism evidence="1 2">
    <name type="scientific">Gigaspora margarita</name>
    <dbReference type="NCBI Taxonomy" id="4874"/>
    <lineage>
        <taxon>Eukaryota</taxon>
        <taxon>Fungi</taxon>
        <taxon>Fungi incertae sedis</taxon>
        <taxon>Mucoromycota</taxon>
        <taxon>Glomeromycotina</taxon>
        <taxon>Glomeromycetes</taxon>
        <taxon>Diversisporales</taxon>
        <taxon>Gigasporaceae</taxon>
        <taxon>Gigaspora</taxon>
    </lineage>
</organism>
<protein>
    <submittedName>
        <fullName evidence="1">33862_t:CDS:1</fullName>
    </submittedName>
</protein>
<sequence>LIRLRDNLREFEQVPCSGYQWCSTCEISALKRKFTEWTSGNIKVDNMIQQPQLLSNDEV</sequence>
<evidence type="ECO:0000313" key="1">
    <source>
        <dbReference type="EMBL" id="CAG8852859.1"/>
    </source>
</evidence>
<comment type="caution">
    <text evidence="1">The sequence shown here is derived from an EMBL/GenBank/DDBJ whole genome shotgun (WGS) entry which is preliminary data.</text>
</comment>
<dbReference type="EMBL" id="CAJVQB010116869">
    <property type="protein sequence ID" value="CAG8852859.1"/>
    <property type="molecule type" value="Genomic_DNA"/>
</dbReference>
<evidence type="ECO:0000313" key="2">
    <source>
        <dbReference type="Proteomes" id="UP000789901"/>
    </source>
</evidence>
<dbReference type="Proteomes" id="UP000789901">
    <property type="component" value="Unassembled WGS sequence"/>
</dbReference>
<gene>
    <name evidence="1" type="ORF">GMARGA_LOCUS41680</name>
</gene>
<reference evidence="1 2" key="1">
    <citation type="submission" date="2021-06" db="EMBL/GenBank/DDBJ databases">
        <authorList>
            <person name="Kallberg Y."/>
            <person name="Tangrot J."/>
            <person name="Rosling A."/>
        </authorList>
    </citation>
    <scope>NUCLEOTIDE SEQUENCE [LARGE SCALE GENOMIC DNA]</scope>
    <source>
        <strain evidence="1 2">120-4 pot B 10/14</strain>
    </source>
</reference>
<proteinExistence type="predicted"/>
<feature type="non-terminal residue" evidence="1">
    <location>
        <position position="59"/>
    </location>
</feature>
<accession>A0ABN7XCC0</accession>
<keyword evidence="2" id="KW-1185">Reference proteome</keyword>
<name>A0ABN7XCC0_GIGMA</name>
<feature type="non-terminal residue" evidence="1">
    <location>
        <position position="1"/>
    </location>
</feature>